<proteinExistence type="predicted"/>
<accession>A0A484GM11</accession>
<name>A0A484GM11_SOUCH</name>
<reference evidence="1 2" key="1">
    <citation type="journal article" date="2018" name="Genomics">
        <title>Molecular footprints of inshore aquatic adaptation in Indo-Pacific humpback dolphin (Sousa chinensis).</title>
        <authorList>
            <person name="Ming Y."/>
            <person name="Jian J."/>
            <person name="Yu F."/>
            <person name="Yu X."/>
            <person name="Wang J."/>
            <person name="Liu W."/>
        </authorList>
    </citation>
    <scope>NUCLEOTIDE SEQUENCE [LARGE SCALE GENOMIC DNA]</scope>
    <source>
        <strain evidence="1">MY-2018</strain>
        <tissue evidence="1">Skin</tissue>
    </source>
</reference>
<protein>
    <submittedName>
        <fullName evidence="1">Uncharacterized protein</fullName>
    </submittedName>
</protein>
<evidence type="ECO:0000313" key="1">
    <source>
        <dbReference type="EMBL" id="TEA36675.1"/>
    </source>
</evidence>
<dbReference type="Proteomes" id="UP000295264">
    <property type="component" value="Unassembled WGS sequence"/>
</dbReference>
<comment type="caution">
    <text evidence="1">The sequence shown here is derived from an EMBL/GenBank/DDBJ whole genome shotgun (WGS) entry which is preliminary data.</text>
</comment>
<dbReference type="AlphaFoldDB" id="A0A484GM11"/>
<evidence type="ECO:0000313" key="2">
    <source>
        <dbReference type="Proteomes" id="UP000295264"/>
    </source>
</evidence>
<keyword evidence="2" id="KW-1185">Reference proteome</keyword>
<sequence>MVVQQLRLCAPNAGGPGSIPGRGTRPRMPTATKRAFMPQLKYLTWHNKDPKCRN</sequence>
<gene>
    <name evidence="1" type="ORF">DBR06_SOUSAS310078</name>
</gene>
<dbReference type="EMBL" id="QWLN02005965">
    <property type="protein sequence ID" value="TEA36675.1"/>
    <property type="molecule type" value="Genomic_DNA"/>
</dbReference>
<organism evidence="1 2">
    <name type="scientific">Sousa chinensis</name>
    <name type="common">Indo-pacific humpbacked dolphin</name>
    <name type="synonym">Steno chinensis</name>
    <dbReference type="NCBI Taxonomy" id="103600"/>
    <lineage>
        <taxon>Eukaryota</taxon>
        <taxon>Metazoa</taxon>
        <taxon>Chordata</taxon>
        <taxon>Craniata</taxon>
        <taxon>Vertebrata</taxon>
        <taxon>Euteleostomi</taxon>
        <taxon>Mammalia</taxon>
        <taxon>Eutheria</taxon>
        <taxon>Laurasiatheria</taxon>
        <taxon>Artiodactyla</taxon>
        <taxon>Whippomorpha</taxon>
        <taxon>Cetacea</taxon>
        <taxon>Odontoceti</taxon>
        <taxon>Delphinidae</taxon>
        <taxon>Sousa</taxon>
    </lineage>
</organism>